<dbReference type="PROSITE" id="PS50004">
    <property type="entry name" value="C2"/>
    <property type="match status" value="1"/>
</dbReference>
<evidence type="ECO:0000259" key="16">
    <source>
        <dbReference type="PROSITE" id="PS50003"/>
    </source>
</evidence>
<evidence type="ECO:0000256" key="15">
    <source>
        <dbReference type="SAM" id="MobiDB-lite"/>
    </source>
</evidence>
<dbReference type="GO" id="GO:0007214">
    <property type="term" value="P:gamma-aminobutyric acid signaling pathway"/>
    <property type="evidence" value="ECO:0007669"/>
    <property type="project" value="TreeGrafter"/>
</dbReference>
<feature type="compositionally biased region" description="Polar residues" evidence="15">
    <location>
        <begin position="268"/>
        <end position="284"/>
    </location>
</feature>
<feature type="compositionally biased region" description="Basic and acidic residues" evidence="15">
    <location>
        <begin position="136"/>
        <end position="146"/>
    </location>
</feature>
<dbReference type="SUPFAM" id="SSF49562">
    <property type="entry name" value="C2 domain (Calcium/lipid-binding domain, CaLB)"/>
    <property type="match status" value="1"/>
</dbReference>
<dbReference type="GO" id="GO:0051209">
    <property type="term" value="P:release of sequestered calcium ion into cytosol"/>
    <property type="evidence" value="ECO:0007669"/>
    <property type="project" value="TreeGrafter"/>
</dbReference>
<dbReference type="InterPro" id="IPR001711">
    <property type="entry name" value="PLipase_C_Pinositol-sp_Y"/>
</dbReference>
<accession>A0A1E1XFK4</accession>
<dbReference type="Pfam" id="PF16457">
    <property type="entry name" value="PH_12"/>
    <property type="match status" value="1"/>
</dbReference>
<feature type="compositionally biased region" description="Low complexity" evidence="15">
    <location>
        <begin position="52"/>
        <end position="68"/>
    </location>
</feature>
<keyword evidence="5" id="KW-0963">Cytoplasm</keyword>
<evidence type="ECO:0000256" key="6">
    <source>
        <dbReference type="ARBA" id="ARBA00022723"/>
    </source>
</evidence>
<feature type="compositionally biased region" description="Low complexity" evidence="15">
    <location>
        <begin position="85"/>
        <end position="125"/>
    </location>
</feature>
<dbReference type="PROSITE" id="PS50007">
    <property type="entry name" value="PIPLC_X_DOMAIN"/>
    <property type="match status" value="1"/>
</dbReference>
<feature type="region of interest" description="Disordered" evidence="15">
    <location>
        <begin position="1341"/>
        <end position="1446"/>
    </location>
</feature>
<evidence type="ECO:0000256" key="1">
    <source>
        <dbReference type="ARBA" id="ARBA00000110"/>
    </source>
</evidence>
<feature type="region of interest" description="Disordered" evidence="15">
    <location>
        <begin position="180"/>
        <end position="245"/>
    </location>
</feature>
<dbReference type="Gene3D" id="2.30.29.30">
    <property type="entry name" value="Pleckstrin-homology domain (PH domain)/Phosphotyrosine-binding domain (PTB)"/>
    <property type="match status" value="1"/>
</dbReference>
<dbReference type="FunFam" id="2.30.29.30:FF:000025">
    <property type="entry name" value="Phosphoinositide phospholipase C"/>
    <property type="match status" value="1"/>
</dbReference>
<dbReference type="InterPro" id="IPR001192">
    <property type="entry name" value="PI-PLC_fam"/>
</dbReference>
<dbReference type="PANTHER" id="PTHR10336:SF196">
    <property type="entry name" value="PHOSPHOINOSITIDE PHOSPHOLIPASE C"/>
    <property type="match status" value="1"/>
</dbReference>
<dbReference type="EMBL" id="GFAC01001249">
    <property type="protein sequence ID" value="JAT97939.1"/>
    <property type="molecule type" value="mRNA"/>
</dbReference>
<dbReference type="GO" id="GO:0005737">
    <property type="term" value="C:cytoplasm"/>
    <property type="evidence" value="ECO:0007669"/>
    <property type="project" value="UniProtKB-SubCell"/>
</dbReference>
<dbReference type="Gene3D" id="1.10.238.10">
    <property type="entry name" value="EF-hand"/>
    <property type="match status" value="1"/>
</dbReference>
<dbReference type="GO" id="GO:0032228">
    <property type="term" value="P:regulation of synaptic transmission, GABAergic"/>
    <property type="evidence" value="ECO:0007669"/>
    <property type="project" value="TreeGrafter"/>
</dbReference>
<comment type="cofactor">
    <cofactor evidence="2">
        <name>Ca(2+)</name>
        <dbReference type="ChEBI" id="CHEBI:29108"/>
    </cofactor>
</comment>
<dbReference type="PANTHER" id="PTHR10336">
    <property type="entry name" value="PHOSPHOINOSITIDE-SPECIFIC PHOSPHOLIPASE C FAMILY PROTEIN"/>
    <property type="match status" value="1"/>
</dbReference>
<dbReference type="SMART" id="SM00233">
    <property type="entry name" value="PH"/>
    <property type="match status" value="1"/>
</dbReference>
<dbReference type="InterPro" id="IPR035892">
    <property type="entry name" value="C2_domain_sf"/>
</dbReference>
<dbReference type="InterPro" id="IPR011993">
    <property type="entry name" value="PH-like_dom_sf"/>
</dbReference>
<dbReference type="GO" id="GO:0005509">
    <property type="term" value="F:calcium ion binding"/>
    <property type="evidence" value="ECO:0007669"/>
    <property type="project" value="InterPro"/>
</dbReference>
<feature type="compositionally biased region" description="Polar residues" evidence="15">
    <location>
        <begin position="69"/>
        <end position="83"/>
    </location>
</feature>
<dbReference type="Pfam" id="PF00168">
    <property type="entry name" value="C2"/>
    <property type="match status" value="1"/>
</dbReference>
<evidence type="ECO:0000256" key="9">
    <source>
        <dbReference type="ARBA" id="ARBA00023098"/>
    </source>
</evidence>
<keyword evidence="8 14" id="KW-0442">Lipid degradation</keyword>
<evidence type="ECO:0000256" key="8">
    <source>
        <dbReference type="ARBA" id="ARBA00022963"/>
    </source>
</evidence>
<evidence type="ECO:0000313" key="20">
    <source>
        <dbReference type="EMBL" id="JAT97939.1"/>
    </source>
</evidence>
<reference evidence="20" key="1">
    <citation type="journal article" date="2017" name="Front. Cell. Infect. Microbiol.">
        <title>The Distinct Transcriptional Response of the Midgut of Amblyomma sculptum and Amblyomma aureolatum Ticks to Rickettsia rickettsii Correlates to Their Differences in Susceptibility to Infection.</title>
        <authorList>
            <person name="Martins L.A."/>
            <person name="Galletti M.F.B.M."/>
            <person name="Ribeiro J.M."/>
            <person name="Fujita A."/>
            <person name="Costa F.B."/>
            <person name="Labruna M.B."/>
            <person name="Daffre S."/>
            <person name="Fogaca A.C."/>
        </authorList>
    </citation>
    <scope>NUCLEOTIDE SEQUENCE</scope>
</reference>
<dbReference type="Gene3D" id="3.20.20.190">
    <property type="entry name" value="Phosphatidylinositol (PI) phosphodiesterase"/>
    <property type="match status" value="1"/>
</dbReference>
<evidence type="ECO:0000256" key="14">
    <source>
        <dbReference type="RuleBase" id="RU361133"/>
    </source>
</evidence>
<evidence type="ECO:0000256" key="5">
    <source>
        <dbReference type="ARBA" id="ARBA00022490"/>
    </source>
</evidence>
<dbReference type="InterPro" id="IPR001849">
    <property type="entry name" value="PH_domain"/>
</dbReference>
<dbReference type="PROSITE" id="PS50008">
    <property type="entry name" value="PIPLC_Y_DOMAIN"/>
    <property type="match status" value="1"/>
</dbReference>
<dbReference type="Pfam" id="PF00387">
    <property type="entry name" value="PI-PLC-Y"/>
    <property type="match status" value="1"/>
</dbReference>
<evidence type="ECO:0000259" key="19">
    <source>
        <dbReference type="PROSITE" id="PS50222"/>
    </source>
</evidence>
<feature type="domain" description="PI-PLC Y-box" evidence="18">
    <location>
        <begin position="875"/>
        <end position="981"/>
    </location>
</feature>
<keyword evidence="14" id="KW-0378">Hydrolase</keyword>
<dbReference type="InterPro" id="IPR000909">
    <property type="entry name" value="PLipase_C_PInositol-sp_X_dom"/>
</dbReference>
<evidence type="ECO:0000256" key="12">
    <source>
        <dbReference type="ARBA" id="ARBA00023239"/>
    </source>
</evidence>
<dbReference type="InterPro" id="IPR017946">
    <property type="entry name" value="PLC-like_Pdiesterase_TIM-brl"/>
</dbReference>
<dbReference type="PRINTS" id="PR00390">
    <property type="entry name" value="PHPHLIPASEC"/>
</dbReference>
<feature type="region of interest" description="Disordered" evidence="15">
    <location>
        <begin position="257"/>
        <end position="285"/>
    </location>
</feature>
<comment type="catalytic activity">
    <reaction evidence="13">
        <text>a 1,2-diacyl-sn-glycero-3-phospho-(1D-myo-inositol-4,5-bisphosphate) + H2O = 1D-myo-inositol 1,4,5-trisphosphate + a 1,2-diacyl-sn-glycerol + H(+)</text>
        <dbReference type="Rhea" id="RHEA:33179"/>
        <dbReference type="ChEBI" id="CHEBI:15377"/>
        <dbReference type="ChEBI" id="CHEBI:15378"/>
        <dbReference type="ChEBI" id="CHEBI:17815"/>
        <dbReference type="ChEBI" id="CHEBI:58456"/>
        <dbReference type="ChEBI" id="CHEBI:203600"/>
        <dbReference type="EC" id="3.1.4.11"/>
    </reaction>
    <physiologicalReaction direction="left-to-right" evidence="13">
        <dbReference type="Rhea" id="RHEA:33180"/>
    </physiologicalReaction>
</comment>
<dbReference type="GO" id="GO:0046488">
    <property type="term" value="P:phosphatidylinositol metabolic process"/>
    <property type="evidence" value="ECO:0007669"/>
    <property type="project" value="TreeGrafter"/>
</dbReference>
<dbReference type="SMART" id="SM00148">
    <property type="entry name" value="PLCXc"/>
    <property type="match status" value="1"/>
</dbReference>
<dbReference type="InterPro" id="IPR000008">
    <property type="entry name" value="C2_dom"/>
</dbReference>
<dbReference type="InterPro" id="IPR011992">
    <property type="entry name" value="EF-hand-dom_pair"/>
</dbReference>
<evidence type="ECO:0000256" key="4">
    <source>
        <dbReference type="ARBA" id="ARBA00012368"/>
    </source>
</evidence>
<dbReference type="FunFam" id="1.10.238.10:FF:000005">
    <property type="entry name" value="Phosphoinositide phospholipase C"/>
    <property type="match status" value="1"/>
</dbReference>
<dbReference type="CDD" id="cd16206">
    <property type="entry name" value="EFh_PRIP"/>
    <property type="match status" value="1"/>
</dbReference>
<evidence type="ECO:0000256" key="10">
    <source>
        <dbReference type="ARBA" id="ARBA00023157"/>
    </source>
</evidence>
<feature type="domain" description="PH" evidence="16">
    <location>
        <begin position="404"/>
        <end position="512"/>
    </location>
</feature>
<dbReference type="GO" id="GO:0016829">
    <property type="term" value="F:lyase activity"/>
    <property type="evidence" value="ECO:0007669"/>
    <property type="project" value="UniProtKB-KW"/>
</dbReference>
<organism evidence="20">
    <name type="scientific">Amblyomma aureolatum</name>
    <dbReference type="NCBI Taxonomy" id="187763"/>
    <lineage>
        <taxon>Eukaryota</taxon>
        <taxon>Metazoa</taxon>
        <taxon>Ecdysozoa</taxon>
        <taxon>Arthropoda</taxon>
        <taxon>Chelicerata</taxon>
        <taxon>Arachnida</taxon>
        <taxon>Acari</taxon>
        <taxon>Parasitiformes</taxon>
        <taxon>Ixodida</taxon>
        <taxon>Ixodoidea</taxon>
        <taxon>Ixodidae</taxon>
        <taxon>Amblyomminae</taxon>
        <taxon>Amblyomma</taxon>
    </lineage>
</organism>
<keyword evidence="9 14" id="KW-0443">Lipid metabolism</keyword>
<dbReference type="Pfam" id="PF09279">
    <property type="entry name" value="EF-hand_like"/>
    <property type="match status" value="1"/>
</dbReference>
<dbReference type="GO" id="GO:0016042">
    <property type="term" value="P:lipid catabolic process"/>
    <property type="evidence" value="ECO:0007669"/>
    <property type="project" value="UniProtKB-KW"/>
</dbReference>
<dbReference type="SMART" id="SM00149">
    <property type="entry name" value="PLCYc"/>
    <property type="match status" value="1"/>
</dbReference>
<dbReference type="CDD" id="cd13364">
    <property type="entry name" value="PH_PLC_eta"/>
    <property type="match status" value="1"/>
</dbReference>
<dbReference type="SUPFAM" id="SSF51695">
    <property type="entry name" value="PLC-like phosphodiesterases"/>
    <property type="match status" value="1"/>
</dbReference>
<evidence type="ECO:0000256" key="3">
    <source>
        <dbReference type="ARBA" id="ARBA00004496"/>
    </source>
</evidence>
<feature type="domain" description="EF-hand" evidence="19">
    <location>
        <begin position="526"/>
        <end position="561"/>
    </location>
</feature>
<dbReference type="InterPro" id="IPR015359">
    <property type="entry name" value="PLC_EF-hand-like"/>
</dbReference>
<feature type="compositionally biased region" description="Polar residues" evidence="15">
    <location>
        <begin position="212"/>
        <end position="224"/>
    </location>
</feature>
<dbReference type="SMART" id="SM00239">
    <property type="entry name" value="C2"/>
    <property type="match status" value="1"/>
</dbReference>
<keyword evidence="10" id="KW-1015">Disulfide bond</keyword>
<dbReference type="PROSITE" id="PS50222">
    <property type="entry name" value="EF_HAND_2"/>
    <property type="match status" value="1"/>
</dbReference>
<dbReference type="GO" id="GO:0048015">
    <property type="term" value="P:phosphatidylinositol-mediated signaling"/>
    <property type="evidence" value="ECO:0007669"/>
    <property type="project" value="TreeGrafter"/>
</dbReference>
<dbReference type="CDD" id="cd00275">
    <property type="entry name" value="C2_PLC_like"/>
    <property type="match status" value="1"/>
</dbReference>
<feature type="compositionally biased region" description="Basic and acidic residues" evidence="15">
    <location>
        <begin position="17"/>
        <end position="30"/>
    </location>
</feature>
<keyword evidence="12" id="KW-0456">Lyase</keyword>
<feature type="compositionally biased region" description="Polar residues" evidence="15">
    <location>
        <begin position="233"/>
        <end position="245"/>
    </location>
</feature>
<keyword evidence="7" id="KW-0460">Magnesium</keyword>
<sequence length="1446" mass="158055">PLLRLHHPPQTWSWRNAQERTRMSGRDNSPKRNNVPSGQKSTVASRDKHDSACASTDTAASPSPATNSKLDSSCSTATANVSHPTAALSAKSTSSKPNESSSRTSSDPGFSANPSAPSGPDGSDPIQPGATLPTSTERKPPAKQENETVALRRSNSDKPCSQPVVPKVCVDVSRTLSVPVVSATQPCSSPAKKAGPAPETLKSSPSRAAGSTAVTQAPEPTQTDFKAGKLSPNGISSQHSRGVTCSDTVQHTEFTTQGIMPEVPPHQATASHPDSRSSVQSIGDGNTIEVRVATPPSSEKHLPAFHEAATKLDQCAISASVNSVACSSDSDSHESAKGSLASTDADSALRVQFATSGVRERRDSSGMLSLNQAQMIPKSVSFHSGTSLPAERKICSAHDCLQFMITGSSLLKIRASSRQYRRYFTLEEDLSAIKWVPSSKKSNKARLSIRSIREIRIGKSTDVLRDKEVAGCYSEDCVFSVVYGDDFESLDLVASTPDEANFWVTGLNMLIAANRSPDNLDERQRMREKWLQEMFEKADTERKGLLDEVETIALVQKLNSQLSVVRLKQKMMEFDVGKTEQDRGRIDRTQFVSLFKELATRPEVYFLMVRYSGKDYLTVEDLQFFLEGEQEFENVTVDDCLKLIQRYEPSEEAKKNRQMLLDGFTLFLLSDECSLMDQAHKQVFQDMELPLCHYFISSSHNTYLMEDQLKGPSSVDGYAQALSQGCRLVKVDCWGGPEGPVVFHGNTLTGKVPLSSVLDTIREFAFQTSEYPLILHLENHCPPEVQEEVVALLMEKLGDLLYLPGRDGPEFTTKVSPQALKKKIIIKSKKLPDGLEEAEISEEDDFVDKNSNHSESPKKLKLIKPLSDMVVLSRIHFTDFTASQQSQAENEVCTFSETSALKLGHALADEVAAHTRRFLAHVSPTASRVDSSNYNPLELWACGFQMAAMNIQTSGVSMDLHRGWFRQNGGCGYVLKPPCLRQPWSVFNAYRRETFSDTEPLYLRVKIISGQQLPLPRGASSKATAIDPYVTVQVFGIPTDCAEARTKTVSNEGHSPIFDECFEFTMGAPELAVLRLAVLDDEFIGDDFIGQHSIPVSSLRAGYRHVQLTSDTGKVLENSSLFLHITMSTRSGDKKLRRKRSWQTRPQAEMRHVGIRHLDEAFKGASGALNECPRLKGSLDRAMLDCCEECGLPSSANLAQCLRAAALRLASAPEVSGINITEEKGCPVFKVQGEPSVKASKLVIAFEKVLVECKAIAEASQSVFKTLNELYQTMRSFSEDLNLTCATAGLKGKKAEKAAEHFLWNASIVESRMDMLRKVDSESRACMKQVLRLGQTAKRLYQRERDGSSSRTQSMLLSSTGSTLSPPGSNTLGCPHPPPPTPTSPGGSDTRIRGILKKSANHPPALSSLEGVVAVDSSNGGEPPLTPSPSPRVKQAPNPPEFGTSL</sequence>
<evidence type="ECO:0000256" key="2">
    <source>
        <dbReference type="ARBA" id="ARBA00001913"/>
    </source>
</evidence>
<comment type="catalytic activity">
    <reaction evidence="1">
        <text>an N-(acyl)-sphingosylphosphoethanolamine = an N-(acyl)-sphingosyl-1,3-cyclic phosphate + ethanolamine</text>
        <dbReference type="Rhea" id="RHEA:60648"/>
        <dbReference type="ChEBI" id="CHEBI:57603"/>
        <dbReference type="ChEBI" id="CHEBI:143891"/>
        <dbReference type="ChEBI" id="CHEBI:143892"/>
    </reaction>
</comment>
<evidence type="ECO:0000256" key="7">
    <source>
        <dbReference type="ARBA" id="ARBA00022842"/>
    </source>
</evidence>
<keyword evidence="11" id="KW-0807">Transducer</keyword>
<evidence type="ECO:0000259" key="18">
    <source>
        <dbReference type="PROSITE" id="PS50008"/>
    </source>
</evidence>
<evidence type="ECO:0000259" key="17">
    <source>
        <dbReference type="PROSITE" id="PS50004"/>
    </source>
</evidence>
<protein>
    <recommendedName>
        <fullName evidence="4 14">Phosphoinositide phospholipase C</fullName>
        <ecNumber evidence="4 14">3.1.4.11</ecNumber>
    </recommendedName>
</protein>
<evidence type="ECO:0000256" key="11">
    <source>
        <dbReference type="ARBA" id="ARBA00023224"/>
    </source>
</evidence>
<dbReference type="SUPFAM" id="SSF50729">
    <property type="entry name" value="PH domain-like"/>
    <property type="match status" value="1"/>
</dbReference>
<dbReference type="EC" id="3.1.4.11" evidence="4 14"/>
<name>A0A1E1XFK4_9ACAR</name>
<dbReference type="GO" id="GO:0004435">
    <property type="term" value="F:phosphatidylinositol-4,5-bisphosphate phospholipase C activity"/>
    <property type="evidence" value="ECO:0007669"/>
    <property type="project" value="UniProtKB-EC"/>
</dbReference>
<feature type="compositionally biased region" description="Low complexity" evidence="15">
    <location>
        <begin position="1349"/>
        <end position="1369"/>
    </location>
</feature>
<keyword evidence="6" id="KW-0479">Metal-binding</keyword>
<dbReference type="Gene3D" id="2.60.40.150">
    <property type="entry name" value="C2 domain"/>
    <property type="match status" value="1"/>
</dbReference>
<feature type="non-terminal residue" evidence="20">
    <location>
        <position position="1"/>
    </location>
</feature>
<dbReference type="SUPFAM" id="SSF47473">
    <property type="entry name" value="EF-hand"/>
    <property type="match status" value="1"/>
</dbReference>
<feature type="domain" description="C2" evidence="17">
    <location>
        <begin position="981"/>
        <end position="1110"/>
    </location>
</feature>
<dbReference type="InterPro" id="IPR002048">
    <property type="entry name" value="EF_hand_dom"/>
</dbReference>
<feature type="compositionally biased region" description="Polar residues" evidence="15">
    <location>
        <begin position="31"/>
        <end position="44"/>
    </location>
</feature>
<comment type="subcellular location">
    <subcellularLocation>
        <location evidence="3">Cytoplasm</location>
    </subcellularLocation>
</comment>
<evidence type="ECO:0000256" key="13">
    <source>
        <dbReference type="ARBA" id="ARBA00023674"/>
    </source>
</evidence>
<dbReference type="Pfam" id="PF00388">
    <property type="entry name" value="PI-PLC-X"/>
    <property type="match status" value="1"/>
</dbReference>
<proteinExistence type="evidence at transcript level"/>
<dbReference type="PROSITE" id="PS50003">
    <property type="entry name" value="PH_DOMAIN"/>
    <property type="match status" value="1"/>
</dbReference>
<feature type="region of interest" description="Disordered" evidence="15">
    <location>
        <begin position="1"/>
        <end position="165"/>
    </location>
</feature>